<evidence type="ECO:0000313" key="3">
    <source>
        <dbReference type="EMBL" id="CAD6338965.1"/>
    </source>
</evidence>
<evidence type="ECO:0000256" key="2">
    <source>
        <dbReference type="SAM" id="SignalP"/>
    </source>
</evidence>
<feature type="compositionally biased region" description="Polar residues" evidence="1">
    <location>
        <begin position="82"/>
        <end position="106"/>
    </location>
</feature>
<evidence type="ECO:0000256" key="1">
    <source>
        <dbReference type="SAM" id="MobiDB-lite"/>
    </source>
</evidence>
<sequence length="207" mass="22990">MQPLNCISFLLGLAILSATLGPFVAIAHRELLSVTGGKGGAEIKLELSVDKIRTDEEVRSNVLTGRRLAFGDAVMEQKETKNSGSRTSSGENKNYSTNSRVPSNIKDSSRPRMQAGPSRNRVKLEGSTSVIALSIPNPQRLRTLPSKHSRNSNAGSKKELRDSVVHRTLYKINEDWKEKMLEASDEVLKFLNKDYRASPHKRKPVHN</sequence>
<dbReference type="GO" id="GO:0008083">
    <property type="term" value="F:growth factor activity"/>
    <property type="evidence" value="ECO:0007669"/>
    <property type="project" value="InterPro"/>
</dbReference>
<protein>
    <submittedName>
        <fullName evidence="3">Uncharacterized protein</fullName>
    </submittedName>
</protein>
<keyword evidence="4" id="KW-1185">Reference proteome</keyword>
<feature type="chain" id="PRO_5032833314" evidence="2">
    <location>
        <begin position="26"/>
        <end position="207"/>
    </location>
</feature>
<feature type="region of interest" description="Disordered" evidence="1">
    <location>
        <begin position="74"/>
        <end position="160"/>
    </location>
</feature>
<gene>
    <name evidence="3" type="ORF">NCGR_LOCUS63063</name>
</gene>
<dbReference type="OrthoDB" id="667957at2759"/>
<keyword evidence="2" id="KW-0732">Signal</keyword>
<dbReference type="PANTHER" id="PTHR36313">
    <property type="entry name" value="ROOT MERISTEM GROWTH FACTOR 2"/>
    <property type="match status" value="1"/>
</dbReference>
<organism evidence="3 4">
    <name type="scientific">Miscanthus lutarioriparius</name>
    <dbReference type="NCBI Taxonomy" id="422564"/>
    <lineage>
        <taxon>Eukaryota</taxon>
        <taxon>Viridiplantae</taxon>
        <taxon>Streptophyta</taxon>
        <taxon>Embryophyta</taxon>
        <taxon>Tracheophyta</taxon>
        <taxon>Spermatophyta</taxon>
        <taxon>Magnoliopsida</taxon>
        <taxon>Liliopsida</taxon>
        <taxon>Poales</taxon>
        <taxon>Poaceae</taxon>
        <taxon>PACMAD clade</taxon>
        <taxon>Panicoideae</taxon>
        <taxon>Andropogonodae</taxon>
        <taxon>Andropogoneae</taxon>
        <taxon>Saccharinae</taxon>
        <taxon>Miscanthus</taxon>
    </lineage>
</organism>
<dbReference type="PANTHER" id="PTHR36313:SF7">
    <property type="entry name" value="OS09G0474600 PROTEIN"/>
    <property type="match status" value="1"/>
</dbReference>
<feature type="signal peptide" evidence="2">
    <location>
        <begin position="1"/>
        <end position="25"/>
    </location>
</feature>
<evidence type="ECO:0000313" key="4">
    <source>
        <dbReference type="Proteomes" id="UP000604825"/>
    </source>
</evidence>
<dbReference type="EMBL" id="CAJGYO010000019">
    <property type="protein sequence ID" value="CAD6338965.1"/>
    <property type="molecule type" value="Genomic_DNA"/>
</dbReference>
<dbReference type="Proteomes" id="UP000604825">
    <property type="component" value="Unassembled WGS sequence"/>
</dbReference>
<proteinExistence type="predicted"/>
<reference evidence="3" key="1">
    <citation type="submission" date="2020-10" db="EMBL/GenBank/DDBJ databases">
        <authorList>
            <person name="Han B."/>
            <person name="Lu T."/>
            <person name="Zhao Q."/>
            <person name="Huang X."/>
            <person name="Zhao Y."/>
        </authorList>
    </citation>
    <scope>NUCLEOTIDE SEQUENCE</scope>
</reference>
<dbReference type="GO" id="GO:0010082">
    <property type="term" value="P:regulation of root meristem growth"/>
    <property type="evidence" value="ECO:0007669"/>
    <property type="project" value="InterPro"/>
</dbReference>
<comment type="caution">
    <text evidence="3">The sequence shown here is derived from an EMBL/GenBank/DDBJ whole genome shotgun (WGS) entry which is preliminary data.</text>
</comment>
<accession>A0A811SDP8</accession>
<dbReference type="AlphaFoldDB" id="A0A811SDP8"/>
<name>A0A811SDP8_9POAL</name>
<dbReference type="InterPro" id="IPR038804">
    <property type="entry name" value="RGF3"/>
</dbReference>